<dbReference type="SUPFAM" id="SSF55261">
    <property type="entry name" value="GAD domain-like"/>
    <property type="match status" value="1"/>
</dbReference>
<dbReference type="HAMAP" id="MF_00044">
    <property type="entry name" value="Asp_tRNA_synth_type1"/>
    <property type="match status" value="1"/>
</dbReference>
<keyword evidence="3" id="KW-0547">Nucleotide-binding</keyword>
<keyword evidence="4" id="KW-0067">ATP-binding</keyword>
<dbReference type="EMBL" id="BLAB01000001">
    <property type="protein sequence ID" value="GER92966.1"/>
    <property type="molecule type" value="Genomic_DNA"/>
</dbReference>
<dbReference type="InterPro" id="IPR012340">
    <property type="entry name" value="NA-bd_OB-fold"/>
</dbReference>
<dbReference type="InterPro" id="IPR002312">
    <property type="entry name" value="Asp/Asn-tRNA-synth_IIb"/>
</dbReference>
<dbReference type="GO" id="GO:0006422">
    <property type="term" value="P:aspartyl-tRNA aminoacylation"/>
    <property type="evidence" value="ECO:0007669"/>
    <property type="project" value="TreeGrafter"/>
</dbReference>
<evidence type="ECO:0000256" key="6">
    <source>
        <dbReference type="ARBA" id="ARBA00023146"/>
    </source>
</evidence>
<proteinExistence type="inferred from homology"/>
<dbReference type="GO" id="GO:0003676">
    <property type="term" value="F:nucleic acid binding"/>
    <property type="evidence" value="ECO:0007669"/>
    <property type="project" value="InterPro"/>
</dbReference>
<dbReference type="PANTHER" id="PTHR22594">
    <property type="entry name" value="ASPARTYL/LYSYL-TRNA SYNTHETASE"/>
    <property type="match status" value="1"/>
</dbReference>
<dbReference type="Pfam" id="PF01336">
    <property type="entry name" value="tRNA_anti-codon"/>
    <property type="match status" value="1"/>
</dbReference>
<dbReference type="PRINTS" id="PR01042">
    <property type="entry name" value="TRNASYNTHASP"/>
</dbReference>
<dbReference type="InterPro" id="IPR004365">
    <property type="entry name" value="NA-bd_OB_tRNA"/>
</dbReference>
<organism evidence="8">
    <name type="scientific">hot springs metagenome</name>
    <dbReference type="NCBI Taxonomy" id="433727"/>
    <lineage>
        <taxon>unclassified sequences</taxon>
        <taxon>metagenomes</taxon>
        <taxon>ecological metagenomes</taxon>
    </lineage>
</organism>
<dbReference type="AlphaFoldDB" id="A0A5J4L618"/>
<dbReference type="PROSITE" id="PS50862">
    <property type="entry name" value="AA_TRNA_LIGASE_II"/>
    <property type="match status" value="1"/>
</dbReference>
<evidence type="ECO:0000256" key="2">
    <source>
        <dbReference type="ARBA" id="ARBA00022598"/>
    </source>
</evidence>
<dbReference type="InterPro" id="IPR047089">
    <property type="entry name" value="Asp-tRNA-ligase_1_N"/>
</dbReference>
<dbReference type="CDD" id="cd00777">
    <property type="entry name" value="AspRS_core"/>
    <property type="match status" value="1"/>
</dbReference>
<dbReference type="PANTHER" id="PTHR22594:SF5">
    <property type="entry name" value="ASPARTATE--TRNA LIGASE, MITOCHONDRIAL"/>
    <property type="match status" value="1"/>
</dbReference>
<evidence type="ECO:0000256" key="5">
    <source>
        <dbReference type="ARBA" id="ARBA00022917"/>
    </source>
</evidence>
<sequence length="596" mass="67927">MIRDKWCGEIRESDIGSNVRLAGWVFRRRDHGGLIFIDLRDRSGIAQVVFSPDVSKEAHKLAHDLRGEFVISVSGEIRRRPTGTENHNLPTGMVELYAKELNVLNESTPLPFPMEEAHEASESLRLKYRYLDLRRPELQNNLIIRHKTTKSIRDYLDENGFLEIETPMLTKSTPEGARDYLVPSRLNPGHFYALPQSPQLFKQILMVSGLERYFQIVKCFRDEDLRADRQPEFTQIDMEMSFADREDIITLIEGMIKRLFMDVLGIEIEVPFQRLGYTESMERFGNDKPDMRFGLELKDMADLASKGSFKVFLDTIKSGGRVKAINGKGMAGFSRREIDMLTEEAQSFGAKGLAWIKVKDGFESPIAKFFPDEVLRQMAERLDASDGDMMLFVADREKVVHDVMSRLRLELGKRIGLIKGGFKFLWVTDYPLLEWDEEGGRFTAMHHPFTSPVDEDIEKMFSVDISELQNPDSKLSTIRAKAYDIVLNGYEIGGGSIRIHRKDVQKKMFEILKISDDEARLKFGFLLDALQYGAPPHGGIALGLDRLVMLMVGAHSIRDVIAFPKTQKAMCLMSGAPSIVEPKQLRELNIKVDIPL</sequence>
<protein>
    <submittedName>
        <fullName evidence="8">Aspartate--tRNA ligase</fullName>
    </submittedName>
</protein>
<comment type="caution">
    <text evidence="8">The sequence shown here is derived from an EMBL/GenBank/DDBJ whole genome shotgun (WGS) entry which is preliminary data.</text>
</comment>
<evidence type="ECO:0000256" key="4">
    <source>
        <dbReference type="ARBA" id="ARBA00022840"/>
    </source>
</evidence>
<dbReference type="InterPro" id="IPR047090">
    <property type="entry name" value="AspRS_core"/>
</dbReference>
<dbReference type="GO" id="GO:0004815">
    <property type="term" value="F:aspartate-tRNA ligase activity"/>
    <property type="evidence" value="ECO:0007669"/>
    <property type="project" value="TreeGrafter"/>
</dbReference>
<dbReference type="Pfam" id="PF00152">
    <property type="entry name" value="tRNA-synt_2"/>
    <property type="match status" value="1"/>
</dbReference>
<dbReference type="SUPFAM" id="SSF55681">
    <property type="entry name" value="Class II aaRS and biotin synthetases"/>
    <property type="match status" value="1"/>
</dbReference>
<dbReference type="NCBIfam" id="TIGR00459">
    <property type="entry name" value="aspS_bact"/>
    <property type="match status" value="1"/>
</dbReference>
<dbReference type="GO" id="GO:0005737">
    <property type="term" value="C:cytoplasm"/>
    <property type="evidence" value="ECO:0007669"/>
    <property type="project" value="InterPro"/>
</dbReference>
<dbReference type="InterPro" id="IPR029351">
    <property type="entry name" value="GAD_dom"/>
</dbReference>
<keyword evidence="2 8" id="KW-0436">Ligase</keyword>
<gene>
    <name evidence="8" type="ORF">A45J_0697</name>
</gene>
<evidence type="ECO:0000256" key="1">
    <source>
        <dbReference type="ARBA" id="ARBA00006303"/>
    </source>
</evidence>
<name>A0A5J4L618_9ZZZZ</name>
<dbReference type="CDD" id="cd04317">
    <property type="entry name" value="EcAspRS_like_N"/>
    <property type="match status" value="1"/>
</dbReference>
<dbReference type="Gene3D" id="3.30.930.10">
    <property type="entry name" value="Bira Bifunctional Protein, Domain 2"/>
    <property type="match status" value="1"/>
</dbReference>
<dbReference type="Gene3D" id="3.30.1360.30">
    <property type="entry name" value="GAD-like domain"/>
    <property type="match status" value="1"/>
</dbReference>
<dbReference type="SUPFAM" id="SSF50249">
    <property type="entry name" value="Nucleic acid-binding proteins"/>
    <property type="match status" value="1"/>
</dbReference>
<keyword evidence="6" id="KW-0030">Aminoacyl-tRNA synthetase</keyword>
<evidence type="ECO:0000259" key="7">
    <source>
        <dbReference type="PROSITE" id="PS50862"/>
    </source>
</evidence>
<comment type="similarity">
    <text evidence="1">Belongs to the class-II aminoacyl-tRNA synthetase family. Type 1 subfamily.</text>
</comment>
<dbReference type="Pfam" id="PF02938">
    <property type="entry name" value="GAD"/>
    <property type="match status" value="1"/>
</dbReference>
<dbReference type="InterPro" id="IPR004115">
    <property type="entry name" value="GAD-like_sf"/>
</dbReference>
<dbReference type="GO" id="GO:0005524">
    <property type="term" value="F:ATP binding"/>
    <property type="evidence" value="ECO:0007669"/>
    <property type="project" value="UniProtKB-KW"/>
</dbReference>
<feature type="domain" description="Aminoacyl-transfer RNA synthetases class-II family profile" evidence="7">
    <location>
        <begin position="144"/>
        <end position="564"/>
    </location>
</feature>
<dbReference type="InterPro" id="IPR004364">
    <property type="entry name" value="Aa-tRNA-synt_II"/>
</dbReference>
<dbReference type="InterPro" id="IPR045864">
    <property type="entry name" value="aa-tRNA-synth_II/BPL/LPL"/>
</dbReference>
<evidence type="ECO:0000313" key="8">
    <source>
        <dbReference type="EMBL" id="GER92966.1"/>
    </source>
</evidence>
<dbReference type="InterPro" id="IPR004524">
    <property type="entry name" value="Asp-tRNA-ligase_1"/>
</dbReference>
<dbReference type="NCBIfam" id="NF001750">
    <property type="entry name" value="PRK00476.1"/>
    <property type="match status" value="1"/>
</dbReference>
<reference evidence="8" key="1">
    <citation type="submission" date="2019-10" db="EMBL/GenBank/DDBJ databases">
        <title>Metagenomic sequencing of thiosulfate-disproportionating enrichment culture.</title>
        <authorList>
            <person name="Umezawa K."/>
            <person name="Kojima H."/>
            <person name="Fukui M."/>
        </authorList>
    </citation>
    <scope>NUCLEOTIDE SEQUENCE</scope>
    <source>
        <strain evidence="8">45J</strain>
    </source>
</reference>
<dbReference type="Gene3D" id="2.40.50.140">
    <property type="entry name" value="Nucleic acid-binding proteins"/>
    <property type="match status" value="1"/>
</dbReference>
<keyword evidence="5" id="KW-0648">Protein biosynthesis</keyword>
<dbReference type="InterPro" id="IPR006195">
    <property type="entry name" value="aa-tRNA-synth_II"/>
</dbReference>
<evidence type="ECO:0000256" key="3">
    <source>
        <dbReference type="ARBA" id="ARBA00022741"/>
    </source>
</evidence>
<accession>A0A5J4L618</accession>